<keyword evidence="2" id="KW-1185">Reference proteome</keyword>
<dbReference type="AlphaFoldDB" id="A0AAD8ABB2"/>
<reference evidence="1" key="1">
    <citation type="journal article" date="2023" name="IScience">
        <title>Live-bearing cockroach genome reveals convergent evolutionary mechanisms linked to viviparity in insects and beyond.</title>
        <authorList>
            <person name="Fouks B."/>
            <person name="Harrison M.C."/>
            <person name="Mikhailova A.A."/>
            <person name="Marchal E."/>
            <person name="English S."/>
            <person name="Carruthers M."/>
            <person name="Jennings E.C."/>
            <person name="Chiamaka E.L."/>
            <person name="Frigard R.A."/>
            <person name="Pippel M."/>
            <person name="Attardo G.M."/>
            <person name="Benoit J.B."/>
            <person name="Bornberg-Bauer E."/>
            <person name="Tobe S.S."/>
        </authorList>
    </citation>
    <scope>NUCLEOTIDE SEQUENCE</scope>
    <source>
        <strain evidence="1">Stay&amp;Tobe</strain>
    </source>
</reference>
<organism evidence="1 2">
    <name type="scientific">Diploptera punctata</name>
    <name type="common">Pacific beetle cockroach</name>
    <dbReference type="NCBI Taxonomy" id="6984"/>
    <lineage>
        <taxon>Eukaryota</taxon>
        <taxon>Metazoa</taxon>
        <taxon>Ecdysozoa</taxon>
        <taxon>Arthropoda</taxon>
        <taxon>Hexapoda</taxon>
        <taxon>Insecta</taxon>
        <taxon>Pterygota</taxon>
        <taxon>Neoptera</taxon>
        <taxon>Polyneoptera</taxon>
        <taxon>Dictyoptera</taxon>
        <taxon>Blattodea</taxon>
        <taxon>Blaberoidea</taxon>
        <taxon>Blaberidae</taxon>
        <taxon>Diplopterinae</taxon>
        <taxon>Diploptera</taxon>
    </lineage>
</organism>
<sequence>STLVRLLNIKNFKIHDPFYVILDVDLFPNVIFTLSIRRGFTDPARNKLVNQTTTKLTVNSYADLIFGFLWTMELNRSYRYYDTIKGIRGNLQVT</sequence>
<accession>A0AAD8ABB2</accession>
<feature type="non-terminal residue" evidence="1">
    <location>
        <position position="1"/>
    </location>
</feature>
<dbReference type="EMBL" id="JASPKZ010002333">
    <property type="protein sequence ID" value="KAJ9595501.1"/>
    <property type="molecule type" value="Genomic_DNA"/>
</dbReference>
<feature type="non-terminal residue" evidence="1">
    <location>
        <position position="94"/>
    </location>
</feature>
<protein>
    <submittedName>
        <fullName evidence="1">Uncharacterized protein</fullName>
    </submittedName>
</protein>
<evidence type="ECO:0000313" key="1">
    <source>
        <dbReference type="EMBL" id="KAJ9595501.1"/>
    </source>
</evidence>
<evidence type="ECO:0000313" key="2">
    <source>
        <dbReference type="Proteomes" id="UP001233999"/>
    </source>
</evidence>
<reference evidence="1" key="2">
    <citation type="submission" date="2023-05" db="EMBL/GenBank/DDBJ databases">
        <authorList>
            <person name="Fouks B."/>
        </authorList>
    </citation>
    <scope>NUCLEOTIDE SEQUENCE</scope>
    <source>
        <strain evidence="1">Stay&amp;Tobe</strain>
        <tissue evidence="1">Testes</tissue>
    </source>
</reference>
<comment type="caution">
    <text evidence="1">The sequence shown here is derived from an EMBL/GenBank/DDBJ whole genome shotgun (WGS) entry which is preliminary data.</text>
</comment>
<gene>
    <name evidence="1" type="ORF">L9F63_013323</name>
</gene>
<proteinExistence type="predicted"/>
<name>A0AAD8ABB2_DIPPU</name>
<dbReference type="Proteomes" id="UP001233999">
    <property type="component" value="Unassembled WGS sequence"/>
</dbReference>